<dbReference type="PROSITE" id="PS50227">
    <property type="entry name" value="G_PROTEIN_RECEP_F2_3"/>
    <property type="match status" value="1"/>
</dbReference>
<feature type="chain" id="PRO_5032739674" description="G-protein coupled receptors family 2 profile 1 domain-containing protein" evidence="1">
    <location>
        <begin position="24"/>
        <end position="123"/>
    </location>
</feature>
<evidence type="ECO:0000256" key="1">
    <source>
        <dbReference type="SAM" id="SignalP"/>
    </source>
</evidence>
<dbReference type="InterPro" id="IPR017983">
    <property type="entry name" value="GPCR_2_secretin-like_CS"/>
</dbReference>
<dbReference type="InterPro" id="IPR036445">
    <property type="entry name" value="GPCR_2_extracell_dom_sf"/>
</dbReference>
<dbReference type="OrthoDB" id="16753at2759"/>
<feature type="domain" description="G-protein coupled receptors family 2 profile 1" evidence="2">
    <location>
        <begin position="60"/>
        <end position="123"/>
    </location>
</feature>
<dbReference type="Gene3D" id="4.10.1240.10">
    <property type="entry name" value="GPCR, family 2, extracellular hormone receptor domain"/>
    <property type="match status" value="1"/>
</dbReference>
<evidence type="ECO:0000259" key="2">
    <source>
        <dbReference type="PROSITE" id="PS50227"/>
    </source>
</evidence>
<keyword evidence="4" id="KW-1185">Reference proteome</keyword>
<feature type="signal peptide" evidence="1">
    <location>
        <begin position="1"/>
        <end position="23"/>
    </location>
</feature>
<name>A0A814EEI9_9BILA</name>
<comment type="caution">
    <text evidence="3">The sequence shown here is derived from an EMBL/GenBank/DDBJ whole genome shotgun (WGS) entry which is preliminary data.</text>
</comment>
<organism evidence="3 4">
    <name type="scientific">Brachionus calyciflorus</name>
    <dbReference type="NCBI Taxonomy" id="104777"/>
    <lineage>
        <taxon>Eukaryota</taxon>
        <taxon>Metazoa</taxon>
        <taxon>Spiralia</taxon>
        <taxon>Gnathifera</taxon>
        <taxon>Rotifera</taxon>
        <taxon>Eurotatoria</taxon>
        <taxon>Monogononta</taxon>
        <taxon>Pseudotrocha</taxon>
        <taxon>Ploima</taxon>
        <taxon>Brachionidae</taxon>
        <taxon>Brachionus</taxon>
    </lineage>
</organism>
<dbReference type="SUPFAM" id="SSF111418">
    <property type="entry name" value="Hormone receptor domain"/>
    <property type="match status" value="1"/>
</dbReference>
<keyword evidence="1" id="KW-0732">Signal</keyword>
<proteinExistence type="predicted"/>
<dbReference type="Proteomes" id="UP000663879">
    <property type="component" value="Unassembled WGS sequence"/>
</dbReference>
<gene>
    <name evidence="3" type="ORF">OXX778_LOCUS14863</name>
</gene>
<evidence type="ECO:0000313" key="3">
    <source>
        <dbReference type="EMBL" id="CAF0969877.1"/>
    </source>
</evidence>
<dbReference type="Pfam" id="PF02793">
    <property type="entry name" value="HRM"/>
    <property type="match status" value="1"/>
</dbReference>
<dbReference type="PROSITE" id="PS00649">
    <property type="entry name" value="G_PROTEIN_RECEP_F2_1"/>
    <property type="match status" value="1"/>
</dbReference>
<protein>
    <recommendedName>
        <fullName evidence="2">G-protein coupled receptors family 2 profile 1 domain-containing protein</fullName>
    </recommendedName>
</protein>
<accession>A0A814EEI9</accession>
<feature type="non-terminal residue" evidence="3">
    <location>
        <position position="1"/>
    </location>
</feature>
<dbReference type="EMBL" id="CAJNOC010003148">
    <property type="protein sequence ID" value="CAF0969877.1"/>
    <property type="molecule type" value="Genomic_DNA"/>
</dbReference>
<reference evidence="3" key="1">
    <citation type="submission" date="2021-02" db="EMBL/GenBank/DDBJ databases">
        <authorList>
            <person name="Nowell W R."/>
        </authorList>
    </citation>
    <scope>NUCLEOTIDE SEQUENCE</scope>
    <source>
        <strain evidence="3">Ploen Becks lab</strain>
    </source>
</reference>
<sequence>MKIKNSCFLVVNLLFLLIYPTNSQNKTNGSPKNTCLKPSPHIVSITDQEQDDRIVQEEFKCNAPNHSENFDPLKCPKIFDSVNCWEETPVNETRSKPCPNFIQKFNTKGKAYVHCIFDPILSR</sequence>
<dbReference type="InterPro" id="IPR001879">
    <property type="entry name" value="GPCR_2_extracellular_dom"/>
</dbReference>
<dbReference type="AlphaFoldDB" id="A0A814EEI9"/>
<dbReference type="GO" id="GO:0004930">
    <property type="term" value="F:G protein-coupled receptor activity"/>
    <property type="evidence" value="ECO:0007669"/>
    <property type="project" value="InterPro"/>
</dbReference>
<dbReference type="GO" id="GO:0016020">
    <property type="term" value="C:membrane"/>
    <property type="evidence" value="ECO:0007669"/>
    <property type="project" value="InterPro"/>
</dbReference>
<evidence type="ECO:0000313" key="4">
    <source>
        <dbReference type="Proteomes" id="UP000663879"/>
    </source>
</evidence>